<dbReference type="AlphaFoldDB" id="A0A8E2F621"/>
<evidence type="ECO:0000313" key="3">
    <source>
        <dbReference type="Proteomes" id="UP000250140"/>
    </source>
</evidence>
<protein>
    <recommendedName>
        <fullName evidence="1">CHAT domain-containing protein</fullName>
    </recommendedName>
</protein>
<organism evidence="2 3">
    <name type="scientific">Glonium stellatum</name>
    <dbReference type="NCBI Taxonomy" id="574774"/>
    <lineage>
        <taxon>Eukaryota</taxon>
        <taxon>Fungi</taxon>
        <taxon>Dikarya</taxon>
        <taxon>Ascomycota</taxon>
        <taxon>Pezizomycotina</taxon>
        <taxon>Dothideomycetes</taxon>
        <taxon>Pleosporomycetidae</taxon>
        <taxon>Gloniales</taxon>
        <taxon>Gloniaceae</taxon>
        <taxon>Glonium</taxon>
    </lineage>
</organism>
<evidence type="ECO:0000259" key="1">
    <source>
        <dbReference type="Pfam" id="PF12770"/>
    </source>
</evidence>
<dbReference type="OrthoDB" id="9991317at2759"/>
<gene>
    <name evidence="2" type="ORF">AOQ84DRAFT_438018</name>
</gene>
<dbReference type="EMBL" id="KV749134">
    <property type="protein sequence ID" value="OCL10958.1"/>
    <property type="molecule type" value="Genomic_DNA"/>
</dbReference>
<dbReference type="InterPro" id="IPR024983">
    <property type="entry name" value="CHAT_dom"/>
</dbReference>
<feature type="domain" description="CHAT" evidence="1">
    <location>
        <begin position="549"/>
        <end position="814"/>
    </location>
</feature>
<evidence type="ECO:0000313" key="2">
    <source>
        <dbReference type="EMBL" id="OCL10958.1"/>
    </source>
</evidence>
<accession>A0A8E2F621</accession>
<proteinExistence type="predicted"/>
<name>A0A8E2F621_9PEZI</name>
<dbReference type="Proteomes" id="UP000250140">
    <property type="component" value="Unassembled WGS sequence"/>
</dbReference>
<reference evidence="2 3" key="1">
    <citation type="journal article" date="2016" name="Nat. Commun.">
        <title>Ectomycorrhizal ecology is imprinted in the genome of the dominant symbiotic fungus Cenococcum geophilum.</title>
        <authorList>
            <consortium name="DOE Joint Genome Institute"/>
            <person name="Peter M."/>
            <person name="Kohler A."/>
            <person name="Ohm R.A."/>
            <person name="Kuo A."/>
            <person name="Krutzmann J."/>
            <person name="Morin E."/>
            <person name="Arend M."/>
            <person name="Barry K.W."/>
            <person name="Binder M."/>
            <person name="Choi C."/>
            <person name="Clum A."/>
            <person name="Copeland A."/>
            <person name="Grisel N."/>
            <person name="Haridas S."/>
            <person name="Kipfer T."/>
            <person name="LaButti K."/>
            <person name="Lindquist E."/>
            <person name="Lipzen A."/>
            <person name="Maire R."/>
            <person name="Meier B."/>
            <person name="Mihaltcheva S."/>
            <person name="Molinier V."/>
            <person name="Murat C."/>
            <person name="Poggeler S."/>
            <person name="Quandt C.A."/>
            <person name="Sperisen C."/>
            <person name="Tritt A."/>
            <person name="Tisserant E."/>
            <person name="Crous P.W."/>
            <person name="Henrissat B."/>
            <person name="Nehls U."/>
            <person name="Egli S."/>
            <person name="Spatafora J.W."/>
            <person name="Grigoriev I.V."/>
            <person name="Martin F.M."/>
        </authorList>
    </citation>
    <scope>NUCLEOTIDE SEQUENCE [LARGE SCALE GENOMIC DNA]</scope>
    <source>
        <strain evidence="2 3">CBS 207.34</strain>
    </source>
</reference>
<sequence length="855" mass="95750">MFPDKPKADCFYLYLSLQLKLHFNKTSNLDYAKESFAVGQQAPNTNTRTYFLWEIRCHLDDLRGACFKALGDFTYLETILNPDYEEQPVLPRRRAKWLQCRGMALLEQYRLLGDPEKLEEAIRIGYESCELYGSDDPKKASVLDPLCAYLLEKYKNNRSLEVLQETRKICQQMVDLLLPNDPGWDVYAVTAIGNLAMVLLLESERETQRDPAKAIGLLDEAIDLIDSRQNLVGVDPPSQFLLLDKKLCRISYEGRRPKFGREIEEFGHNAREFFLAAFEAPNVDALTRILAGYRAGQALLGDHERNKADSIPEIAMTPLSNVNSRSLWLEDQQHTLSEVSGPSALATASALYTGCSASYALQLLEKRRDVIARLSRNARDDLSGLSDVRPDLSKEYDALRIRVSQNRTGPLLTEANYLIRQKSQEKLLKDLEQVETQIRKVPGFEKFQLQMGVEEMKPLADEGPVVTYNVVKSRSDAIIITSKDIRHIELPNLSWFRLRNSLVTLIALGPSSRRSVVESFTSIKDDDELCTRDMKSRSKPKEDSSVEDLLLWLWKAAVKPVLEKTELTSSKQIWRITNGMMGLAPIHATGDHSKESVENTISHAVSSYVPSLEALRYGRQNAKKLQKESNILLVTMPQTPSHLDINVSYEVDTVNAVFTDGVSELRHPDPNAVLQALPNYSFVHFACHGFSLPNNPTQSGLVLVKDGKPSLLTVAHLGDIQLKGANVAFLSACSTAELANGKLIDKVIHLANTFRTLGFQHVVGTMWAANDRAAGQISRRFYENLFKPPEVNKLARCSAAQALHDSILSLRESEDGKMDMISRSSVHHSASGVFFATHFRALSNAESAGVNSGRI</sequence>
<keyword evidence="3" id="KW-1185">Reference proteome</keyword>
<dbReference type="Pfam" id="PF12770">
    <property type="entry name" value="CHAT"/>
    <property type="match status" value="1"/>
</dbReference>